<comment type="caution">
    <text evidence="2">The sequence shown here is derived from an EMBL/GenBank/DDBJ whole genome shotgun (WGS) entry which is preliminary data.</text>
</comment>
<proteinExistence type="predicted"/>
<accession>A0A841E3C0</accession>
<dbReference type="RefSeq" id="WP_184634495.1">
    <property type="nucleotide sequence ID" value="NZ_BAABKT010000014.1"/>
</dbReference>
<evidence type="ECO:0000313" key="3">
    <source>
        <dbReference type="Proteomes" id="UP000578077"/>
    </source>
</evidence>
<keyword evidence="1" id="KW-1133">Transmembrane helix</keyword>
<evidence type="ECO:0000313" key="2">
    <source>
        <dbReference type="EMBL" id="MBB5998327.1"/>
    </source>
</evidence>
<dbReference type="AlphaFoldDB" id="A0A841E3C0"/>
<keyword evidence="3" id="KW-1185">Reference proteome</keyword>
<feature type="transmembrane region" description="Helical" evidence="1">
    <location>
        <begin position="38"/>
        <end position="58"/>
    </location>
</feature>
<reference evidence="2 3" key="1">
    <citation type="submission" date="2020-08" db="EMBL/GenBank/DDBJ databases">
        <title>Sequencing the genomes of 1000 actinobacteria strains.</title>
        <authorList>
            <person name="Klenk H.-P."/>
        </authorList>
    </citation>
    <scope>NUCLEOTIDE SEQUENCE [LARGE SCALE GENOMIC DNA]</scope>
    <source>
        <strain evidence="2 3">DSM 44593</strain>
    </source>
</reference>
<name>A0A841E3C0_9ACTN</name>
<dbReference type="Proteomes" id="UP000578077">
    <property type="component" value="Unassembled WGS sequence"/>
</dbReference>
<keyword evidence="1" id="KW-0472">Membrane</keyword>
<sequence length="79" mass="8851">MTRQKRPGPVNHAVRAAQTALFSFGGVYFLLTNGRDTFLFWAGIAWIGLGLMFAVSWIRDVRRTPVHRATSSETEDAPE</sequence>
<dbReference type="EMBL" id="JACHLY010000001">
    <property type="protein sequence ID" value="MBB5998327.1"/>
    <property type="molecule type" value="Genomic_DNA"/>
</dbReference>
<keyword evidence="1" id="KW-0812">Transmembrane</keyword>
<protein>
    <submittedName>
        <fullName evidence="2">Uncharacterized protein</fullName>
    </submittedName>
</protein>
<feature type="transmembrane region" description="Helical" evidence="1">
    <location>
        <begin position="12"/>
        <end position="32"/>
    </location>
</feature>
<gene>
    <name evidence="2" type="ORF">HNR25_002078</name>
</gene>
<evidence type="ECO:0000256" key="1">
    <source>
        <dbReference type="SAM" id="Phobius"/>
    </source>
</evidence>
<organism evidence="2 3">
    <name type="scientific">Streptomonospora salina</name>
    <dbReference type="NCBI Taxonomy" id="104205"/>
    <lineage>
        <taxon>Bacteria</taxon>
        <taxon>Bacillati</taxon>
        <taxon>Actinomycetota</taxon>
        <taxon>Actinomycetes</taxon>
        <taxon>Streptosporangiales</taxon>
        <taxon>Nocardiopsidaceae</taxon>
        <taxon>Streptomonospora</taxon>
    </lineage>
</organism>